<reference evidence="5 6" key="1">
    <citation type="submission" date="2024-01" db="EMBL/GenBank/DDBJ databases">
        <authorList>
            <person name="Allen C."/>
            <person name="Tagirdzhanova G."/>
        </authorList>
    </citation>
    <scope>NUCLEOTIDE SEQUENCE [LARGE SCALE GENOMIC DNA]</scope>
</reference>
<comment type="similarity">
    <text evidence="4">Belongs to the class I-like SAM-binding methyltransferase superfamily. Cation-dependent O-methyltransferase family.</text>
</comment>
<organism evidence="5 6">
    <name type="scientific">Sporothrix curviconia</name>
    <dbReference type="NCBI Taxonomy" id="1260050"/>
    <lineage>
        <taxon>Eukaryota</taxon>
        <taxon>Fungi</taxon>
        <taxon>Dikarya</taxon>
        <taxon>Ascomycota</taxon>
        <taxon>Pezizomycotina</taxon>
        <taxon>Sordariomycetes</taxon>
        <taxon>Sordariomycetidae</taxon>
        <taxon>Ophiostomatales</taxon>
        <taxon>Ophiostomataceae</taxon>
        <taxon>Sporothrix</taxon>
    </lineage>
</organism>
<proteinExistence type="inferred from homology"/>
<dbReference type="InterPro" id="IPR050362">
    <property type="entry name" value="Cation-dep_OMT"/>
</dbReference>
<evidence type="ECO:0000256" key="2">
    <source>
        <dbReference type="ARBA" id="ARBA00022679"/>
    </source>
</evidence>
<keyword evidence="3" id="KW-0949">S-adenosyl-L-methionine</keyword>
<dbReference type="PROSITE" id="PS51682">
    <property type="entry name" value="SAM_OMT_I"/>
    <property type="match status" value="1"/>
</dbReference>
<dbReference type="Gene3D" id="3.40.50.150">
    <property type="entry name" value="Vaccinia Virus protein VP39"/>
    <property type="match status" value="1"/>
</dbReference>
<name>A0ABP0CIM4_9PEZI</name>
<dbReference type="Pfam" id="PF01596">
    <property type="entry name" value="Methyltransf_3"/>
    <property type="match status" value="1"/>
</dbReference>
<keyword evidence="6" id="KW-1185">Reference proteome</keyword>
<evidence type="ECO:0000256" key="3">
    <source>
        <dbReference type="ARBA" id="ARBA00022691"/>
    </source>
</evidence>
<dbReference type="Proteomes" id="UP001642405">
    <property type="component" value="Unassembled WGS sequence"/>
</dbReference>
<sequence length="251" mass="27139">MKANAPSLFSNIKVATRVIEYAASKSSVLPEPLLKYHAQILELERANLTISTFQGQALSFLAQTAGVRRVLEIGVFRGFSSMVWSHAVGPSGKVTGLEFLPEYAEAARKGFEQVGVANAEVIVGDAIETLAALDPDEPYDLIFIDAQKSGYPAYLETILHKSAPGAARRLLRPGGLIVADNVLRRGLVADDSSDNPEAAKEAALVHEGGSYRTDKDLDALREFNTALAEDKRIDTWLVPLFDGIGMGRLLD</sequence>
<dbReference type="PANTHER" id="PTHR10509:SF14">
    <property type="entry name" value="CAFFEOYL-COA O-METHYLTRANSFERASE 3-RELATED"/>
    <property type="match status" value="1"/>
</dbReference>
<dbReference type="SUPFAM" id="SSF53335">
    <property type="entry name" value="S-adenosyl-L-methionine-dependent methyltransferases"/>
    <property type="match status" value="1"/>
</dbReference>
<dbReference type="PANTHER" id="PTHR10509">
    <property type="entry name" value="O-METHYLTRANSFERASE-RELATED"/>
    <property type="match status" value="1"/>
</dbReference>
<evidence type="ECO:0000313" key="5">
    <source>
        <dbReference type="EMBL" id="CAK7231942.1"/>
    </source>
</evidence>
<evidence type="ECO:0000256" key="4">
    <source>
        <dbReference type="ARBA" id="ARBA00023453"/>
    </source>
</evidence>
<protein>
    <recommendedName>
        <fullName evidence="7">O-methyltransferase</fullName>
    </recommendedName>
</protein>
<dbReference type="InterPro" id="IPR029063">
    <property type="entry name" value="SAM-dependent_MTases_sf"/>
</dbReference>
<dbReference type="CDD" id="cd02440">
    <property type="entry name" value="AdoMet_MTases"/>
    <property type="match status" value="1"/>
</dbReference>
<comment type="caution">
    <text evidence="5">The sequence shown here is derived from an EMBL/GenBank/DDBJ whole genome shotgun (WGS) entry which is preliminary data.</text>
</comment>
<evidence type="ECO:0000256" key="1">
    <source>
        <dbReference type="ARBA" id="ARBA00022603"/>
    </source>
</evidence>
<evidence type="ECO:0000313" key="6">
    <source>
        <dbReference type="Proteomes" id="UP001642405"/>
    </source>
</evidence>
<accession>A0ABP0CIM4</accession>
<keyword evidence="2" id="KW-0808">Transferase</keyword>
<dbReference type="InterPro" id="IPR002935">
    <property type="entry name" value="SAM_O-MeTrfase"/>
</dbReference>
<evidence type="ECO:0008006" key="7">
    <source>
        <dbReference type="Google" id="ProtNLM"/>
    </source>
</evidence>
<gene>
    <name evidence="5" type="ORF">SCUCBS95973_008094</name>
</gene>
<keyword evidence="1" id="KW-0489">Methyltransferase</keyword>
<dbReference type="EMBL" id="CAWUHB010000061">
    <property type="protein sequence ID" value="CAK7231942.1"/>
    <property type="molecule type" value="Genomic_DNA"/>
</dbReference>